<feature type="region of interest" description="Disordered" evidence="1">
    <location>
        <begin position="533"/>
        <end position="583"/>
    </location>
</feature>
<organism evidence="3 4">
    <name type="scientific">Neorhizobium huautlense</name>
    <dbReference type="NCBI Taxonomy" id="67774"/>
    <lineage>
        <taxon>Bacteria</taxon>
        <taxon>Pseudomonadati</taxon>
        <taxon>Pseudomonadota</taxon>
        <taxon>Alphaproteobacteria</taxon>
        <taxon>Hyphomicrobiales</taxon>
        <taxon>Rhizobiaceae</taxon>
        <taxon>Rhizobium/Agrobacterium group</taxon>
        <taxon>Neorhizobium</taxon>
    </lineage>
</organism>
<gene>
    <name evidence="3" type="ORF">J2T09_003672</name>
</gene>
<protein>
    <recommendedName>
        <fullName evidence="5">Transmembrane protein</fullName>
    </recommendedName>
</protein>
<feature type="compositionally biased region" description="Low complexity" evidence="1">
    <location>
        <begin position="134"/>
        <end position="147"/>
    </location>
</feature>
<accession>A0ABT9PWP9</accession>
<sequence length="839" mass="89068">MADFVAVIRRAVDGLANNTPEMRLRVYEKARGAVQRQLENMKPRPSDDMLRRQMDKLEAAITSVEAEHAEALPAKEPDVAPAVAAAALAPEAPVPEAIEPPREAEPVAAPVEDDAASSYSDSAYEHEERKAEAYEPAAYEPAAYEPPAYEPPAYEPPAYEPPAYEPPVWEQQPAAAPLAEEHRAEEYEAPVEEAAAEDYRRHDDQAPVEPAEIPRWDEPATPVSAPYPDEPPFGREAELPETPAYQDEPDHLIPAHEPTFPQQTPIWPEDPASPHGVADDTREPAFGGDRDQRHAVSRLVEPMADFDDKPKSEEPSWLTAGVPHSEPELPATPAWADPVELPRHTEEPAPFAFGEQKFDDRPAAESFDAHFETPVSAAATAKMPSVDDLPDLGAVPPQGFQAGNDPFEEYLRGQPDASATAGVAAVGAAGVAAAGAAAAQPKPADPDPWNDLEELIGYNKAAAAAAETAPAAQDDELHDDMMPPPVRPYRAQPKPKRSFGPIILAVLGLVIIGGGGYVAWSNWDKVGEMIGSVGGSDTDTAQQTTPATSTPPANQQTPPANDTPANGQASNGVTPPAADGTTSGQKFTQRLLANGTEVDEGAGGPPAGGGGQSVAQLNSPPGTPAATPNEAAPAAGGTSPANAPAVNPADTAAVSGEKMFLYEERLGQPAPTAVEGNVSWSLQTEPGENGRQEPTVQARINIPGRGLTALVTFKRNTDPSLPASHLIELVFSVPPDFEGGAIDSVQRIAMKDTEQDRGTPLVAVPAKITDDFHMIALNDFPDARATNMELLRSKNWLDIPLAYRNGRRALLTLQKGQEGIRAFNTAIREWSTATPSTGQ</sequence>
<evidence type="ECO:0000313" key="4">
    <source>
        <dbReference type="Proteomes" id="UP001241472"/>
    </source>
</evidence>
<feature type="transmembrane region" description="Helical" evidence="2">
    <location>
        <begin position="499"/>
        <end position="520"/>
    </location>
</feature>
<dbReference type="Proteomes" id="UP001241472">
    <property type="component" value="Unassembled WGS sequence"/>
</dbReference>
<evidence type="ECO:0000256" key="1">
    <source>
        <dbReference type="SAM" id="MobiDB-lite"/>
    </source>
</evidence>
<feature type="compositionally biased region" description="Acidic residues" evidence="1">
    <location>
        <begin position="187"/>
        <end position="196"/>
    </location>
</feature>
<feature type="compositionally biased region" description="Gly residues" evidence="1">
    <location>
        <begin position="601"/>
        <end position="612"/>
    </location>
</feature>
<feature type="compositionally biased region" description="Low complexity" evidence="1">
    <location>
        <begin position="536"/>
        <end position="560"/>
    </location>
</feature>
<name>A0ABT9PWP9_9HYPH</name>
<feature type="compositionally biased region" description="Low complexity" evidence="1">
    <location>
        <begin position="106"/>
        <end position="122"/>
    </location>
</feature>
<evidence type="ECO:0008006" key="5">
    <source>
        <dbReference type="Google" id="ProtNLM"/>
    </source>
</evidence>
<comment type="caution">
    <text evidence="3">The sequence shown here is derived from an EMBL/GenBank/DDBJ whole genome shotgun (WGS) entry which is preliminary data.</text>
</comment>
<reference evidence="3 4" key="1">
    <citation type="submission" date="2023-07" db="EMBL/GenBank/DDBJ databases">
        <title>Sorghum-associated microbial communities from plants grown in Nebraska, USA.</title>
        <authorList>
            <person name="Schachtman D."/>
        </authorList>
    </citation>
    <scope>NUCLEOTIDE SEQUENCE [LARGE SCALE GENOMIC DNA]</scope>
    <source>
        <strain evidence="3 4">DS1307</strain>
    </source>
</reference>
<feature type="region of interest" description="Disordered" evidence="1">
    <location>
        <begin position="596"/>
        <end position="649"/>
    </location>
</feature>
<dbReference type="EMBL" id="JAUSRF010000012">
    <property type="protein sequence ID" value="MDP9838900.1"/>
    <property type="molecule type" value="Genomic_DNA"/>
</dbReference>
<keyword evidence="2" id="KW-0472">Membrane</keyword>
<feature type="compositionally biased region" description="Polar residues" evidence="1">
    <location>
        <begin position="563"/>
        <end position="573"/>
    </location>
</feature>
<dbReference type="RefSeq" id="WP_306837204.1">
    <property type="nucleotide sequence ID" value="NZ_JAUSRF010000012.1"/>
</dbReference>
<feature type="compositionally biased region" description="Basic and acidic residues" evidence="1">
    <location>
        <begin position="123"/>
        <end position="133"/>
    </location>
</feature>
<keyword evidence="2" id="KW-1133">Transmembrane helix</keyword>
<keyword evidence="2" id="KW-0812">Transmembrane</keyword>
<proteinExistence type="predicted"/>
<feature type="region of interest" description="Disordered" evidence="1">
    <location>
        <begin position="466"/>
        <end position="485"/>
    </location>
</feature>
<feature type="compositionally biased region" description="Pro residues" evidence="1">
    <location>
        <begin position="148"/>
        <end position="165"/>
    </location>
</feature>
<feature type="compositionally biased region" description="Basic and acidic residues" evidence="1">
    <location>
        <begin position="356"/>
        <end position="371"/>
    </location>
</feature>
<evidence type="ECO:0000256" key="2">
    <source>
        <dbReference type="SAM" id="Phobius"/>
    </source>
</evidence>
<feature type="compositionally biased region" description="Basic and acidic residues" evidence="1">
    <location>
        <begin position="277"/>
        <end position="294"/>
    </location>
</feature>
<evidence type="ECO:0000313" key="3">
    <source>
        <dbReference type="EMBL" id="MDP9838900.1"/>
    </source>
</evidence>
<feature type="compositionally biased region" description="Low complexity" evidence="1">
    <location>
        <begin position="166"/>
        <end position="178"/>
    </location>
</feature>
<feature type="compositionally biased region" description="Low complexity" evidence="1">
    <location>
        <begin position="624"/>
        <end position="638"/>
    </location>
</feature>
<feature type="region of interest" description="Disordered" evidence="1">
    <location>
        <begin position="99"/>
        <end position="371"/>
    </location>
</feature>
<keyword evidence="4" id="KW-1185">Reference proteome</keyword>